<evidence type="ECO:0000256" key="1">
    <source>
        <dbReference type="SAM" id="SignalP"/>
    </source>
</evidence>
<keyword evidence="3" id="KW-1185">Reference proteome</keyword>
<gene>
    <name evidence="2" type="ORF">MYF79_17545</name>
</gene>
<dbReference type="EMBL" id="CP095855">
    <property type="protein sequence ID" value="UPK66743.1"/>
    <property type="molecule type" value="Genomic_DNA"/>
</dbReference>
<proteinExistence type="predicted"/>
<dbReference type="Gene3D" id="2.180.10.10">
    <property type="entry name" value="RHS repeat-associated core"/>
    <property type="match status" value="1"/>
</dbReference>
<dbReference type="PANTHER" id="PTHR32305">
    <property type="match status" value="1"/>
</dbReference>
<dbReference type="NCBIfam" id="TIGR01643">
    <property type="entry name" value="YD_repeat_2x"/>
    <property type="match status" value="1"/>
</dbReference>
<dbReference type="RefSeq" id="WP_247808953.1">
    <property type="nucleotide sequence ID" value="NZ_CP095855.1"/>
</dbReference>
<accession>A0ABY4HUR0</accession>
<keyword evidence="1" id="KW-0732">Signal</keyword>
<feature type="chain" id="PRO_5047390118" description="RHS repeat-associated core domain-containing protein" evidence="1">
    <location>
        <begin position="27"/>
        <end position="2703"/>
    </location>
</feature>
<protein>
    <recommendedName>
        <fullName evidence="4">RHS repeat-associated core domain-containing protein</fullName>
    </recommendedName>
</protein>
<dbReference type="InterPro" id="IPR050708">
    <property type="entry name" value="T6SS_VgrG/RHS"/>
</dbReference>
<dbReference type="InterPro" id="IPR006530">
    <property type="entry name" value="YD"/>
</dbReference>
<reference evidence="2 3" key="1">
    <citation type="submission" date="2022-04" db="EMBL/GenBank/DDBJ databases">
        <title>The arsenic-methylating capacity of Chitinophaga filiformis YT5 during chitin decomposition.</title>
        <authorList>
            <person name="Chen G."/>
            <person name="Liang Y."/>
        </authorList>
    </citation>
    <scope>NUCLEOTIDE SEQUENCE [LARGE SCALE GENOMIC DNA]</scope>
    <source>
        <strain evidence="2 3">YT5</strain>
    </source>
</reference>
<dbReference type="PANTHER" id="PTHR32305:SF15">
    <property type="entry name" value="PROTEIN RHSA-RELATED"/>
    <property type="match status" value="1"/>
</dbReference>
<name>A0ABY4HUR0_CHIFI</name>
<evidence type="ECO:0008006" key="4">
    <source>
        <dbReference type="Google" id="ProtNLM"/>
    </source>
</evidence>
<feature type="signal peptide" evidence="1">
    <location>
        <begin position="1"/>
        <end position="26"/>
    </location>
</feature>
<organism evidence="2 3">
    <name type="scientific">Chitinophaga filiformis</name>
    <name type="common">Myxococcus filiformis</name>
    <name type="synonym">Flexibacter filiformis</name>
    <dbReference type="NCBI Taxonomy" id="104663"/>
    <lineage>
        <taxon>Bacteria</taxon>
        <taxon>Pseudomonadati</taxon>
        <taxon>Bacteroidota</taxon>
        <taxon>Chitinophagia</taxon>
        <taxon>Chitinophagales</taxon>
        <taxon>Chitinophagaceae</taxon>
        <taxon>Chitinophaga</taxon>
    </lineage>
</organism>
<dbReference type="Pfam" id="PF05593">
    <property type="entry name" value="RHS_repeat"/>
    <property type="match status" value="1"/>
</dbReference>
<sequence>MHSLPRKSALWLTVLMLLMAAGSSFAQTGTVRTLRNILDGSRGQLAKDSAATVQDSLYFNPAQIAKLDTPYQVKNIVTFKVNEYSNVYLPAQFSATINARLIYTKPDFTIDSVDKSFIINYDAAGSYTNRSSFVFANAHKVTVKVISVSVTAAARVLNALVMENEMRVTPVYKLSCTDDAVKNISAVNAANTDSTDELTVTWPVTAGADVYDLEWAYVDSSAYTNNKYGNPVNPVLLFRNNATRVTLADNTYRIPLLYDNGGILFFRVRAVQQKSNVSRVETAWSSDYSGGLGAYNFTGHQRKLNWQMTVNYAEEGKRKAVVEYYDGSLRSRQLVTKDNTTNKTTVGETFYDYQGRAAIQVMPAPSINSVIKYSPRFNSALNGAEYDKSNYDKLNAPSEYLTARASQMSSATGANQYYSNNNPEKNTGINQFIPDAGGFAFTETVYTQDNTGRISRQSGLGPVFRMGSNHETRYYYGAPGDNDLDVLFGTEAGDKSHYFKNMVQDANGQYAITYLDMYGRTVATALAGTPDSASLDNLSSNTSFPVTDTLSRVNSNVIKDLVMENTQSQLVAIDGDYQFKYSLAPPVLQKKDCNNNTVCYTALYDLEIKITDDAYNLRLGGKAFDTIIRNYTGTIVPDCNTPQPLQVAFTLRLPRGNYQITKRLTVNREAMAYYRDSVFMKKNLCTTLEQFVQQQRDFLANTQCIPNCAACQDSIGTWDNFRNRYMTAGGIATADSATYRGEAQAAYAEAVAACEALCEKTTESTDVKAALLLDVSAPSGQYADAEDTLNVYSIFYQPDENTLPPYKRDTVTYLDEAGRPDLAYDELSNAYVIPQRLRPEQFAAKFKASWAPALLKFHPEYCKWLEFQKHQASYVWDRDFEKTDTYTEAKAKGYLNPTGNNSFPYPIVAANKDPLSLESAEMLNALQAKLTNYNGGSGSQILTMWSTATATLKCEGTNTSCITSYAAATAPFNESALCTGDLDMAWRNFRQLYLSAKRTIIDNKIKNAACPSGVSNPTSAALLAAGKQLNFNNATDALGQNGLGYLNNGQSGPASDSANNAVKRHYEDNCNAYAKAWVKQLAPCKYTQAMLSILIPRLVEVCKEGSDVSHPMGSSSVRPGSTYTYRSFQQVLEEFNAQQGISNGVDCNGYLITAPAPYDKQVAYGNKPVYSKPDTCECRKLNNLRAEYLQYGKTTDGSFAGYLARTRQINMSDADLTQLLNACNTTSSCTYFTKIISLPPALQCNTGEICVPCSVVNNAYNRFTDKFPGITPTIEEADTLQRKRNTLFANYMNNELGFSKQAWEYLKFRADCPAPPQPSATCTTITNIRNNFLSLYPVTLGDSVTVDKTAPTLRITHLLSTRTTAYASSVTLGASVWTNNGVWFTFRDNIVFNFARIARGANITYADMNLFAKPASAGGELVCGSLSHYAANPGTISLLFSRSLGPVVANVTTWAGQPGTVAANTLTIPPITSTQSSANYLNQVCTNLVRDMYTASRSGTDFGLIMRLSSEPATTRNGFVFWSNSTTNANAIPPFLNVRYRAHRCNEFEVYFNENYGQGTNYTMPQIDSFYLANCGNVSGVCGSTPPATPTPVYDGPLLCGKSTPVFPPTDVNTVNNCSDTAFFSVSKGTELYNAYRDSLLGSFGQDYINTGLLAANREVFTVSYTTSEYHYTLFYYDQAGNLVKTVPPAGVVIDRSAAWVNSVKAARAAGQVKVPAHQKVTQYRYNTLNQIVEQQTPDGGISKFWYDKLGRPVLSQNAQQRVTRDYNYTFYDGLGRVMEIGQLRSNTIVNDNLTRNPTTLQHFYSSARATCVQITRTTFDIPYAPLSQLVLSARNLRNRIAWTAAYDNATTLGAGNYTAATFYSYDVHGNVDTLLQDYKKGGMADAGNRFKKIVYKYDLISGNVKQVAYQPSQADAFYHRYTYDAENRLINVETSKDSVYWENDAYYQYYRHGALARLVLGQQQVQGLDYAYTLQGWLKGVNSTSIGGSTDMGQDGTAGSPVARDAVGYGLYYYGIRDYNPIGSQAPFAPIEGTGFKSLFNGNIAAGSQHIPALGESLLSVYSYDLLNRLKGTQAIRGLNTTTNKWTPVAIQDFKEGITYDEDGNILTYSRNGNSTFAGKPLAMDNLTYTYKAGKNQLDFVADTVGTGRYDDDIDNQTAGNFAYDSTGNLIKDNAGGITSVVWTVDGKIASITKSDGTVVTYTYDASGNRISQTVNGVQTWYVRDAAGNTISTYIKGNSNVNGGNLTQTEVYLYGLGRLGVSAFNRDLQNVALPDLTNMSGLGAGIAGNFTRGSKSFEISNFHGNVLATVSDKKRGVSNDSATISYFMPDVLSTQEYYSFGMKMAGRGTGNNDYRFGFNGQEKSIGVGTNNYTAQYWEYDSRLGRRWNMDPVVNPGESPYATFANSPILVSDTKGNCPDGKCGDKEKVAAYEVVKKHFDPKKNRKDISAELKQSALEWFLKEYTSGGYPKDTKVGDYAHFEKLVLDTWTGAFASSFFSRFESNDKLIQGMSTSSGKAFAIQYLLGKDWSDLQVFGNVMVPQIMDFFTGAAVGSNPGFNTPQKLPSRAGINIGFSETLFSDIPKGAGALLGKRGEELTEVMIRHAYPNATIGKQVYFYFSKTNYAKLDFVVVNEGKVVAIWESKVNGSVLSGPQQLLFIEKQAGAFGGKAAKEVGIAGQSAEGALLREVRYESGTGAATIISH</sequence>
<dbReference type="InterPro" id="IPR031325">
    <property type="entry name" value="RHS_repeat"/>
</dbReference>
<evidence type="ECO:0000313" key="3">
    <source>
        <dbReference type="Proteomes" id="UP000830198"/>
    </source>
</evidence>
<dbReference type="Proteomes" id="UP000830198">
    <property type="component" value="Chromosome"/>
</dbReference>
<evidence type="ECO:0000313" key="2">
    <source>
        <dbReference type="EMBL" id="UPK66743.1"/>
    </source>
</evidence>